<feature type="region of interest" description="Disordered" evidence="2">
    <location>
        <begin position="997"/>
        <end position="1017"/>
    </location>
</feature>
<dbReference type="InterPro" id="IPR032675">
    <property type="entry name" value="LRR_dom_sf"/>
</dbReference>
<feature type="compositionally biased region" description="Pro residues" evidence="2">
    <location>
        <begin position="113"/>
        <end position="127"/>
    </location>
</feature>
<name>A0A836BYF8_9CHLO</name>
<feature type="compositionally biased region" description="Low complexity" evidence="2">
    <location>
        <begin position="1243"/>
        <end position="1254"/>
    </location>
</feature>
<comment type="subcellular location">
    <subcellularLocation>
        <location evidence="1">Cytoplasm</location>
        <location evidence="1">Cytoskeleton</location>
        <location evidence="1">Cilium axoneme</location>
    </subcellularLocation>
</comment>
<dbReference type="GO" id="GO:0005930">
    <property type="term" value="C:axoneme"/>
    <property type="evidence" value="ECO:0007669"/>
    <property type="project" value="UniProtKB-SubCell"/>
</dbReference>
<feature type="region of interest" description="Disordered" evidence="2">
    <location>
        <begin position="260"/>
        <end position="314"/>
    </location>
</feature>
<feature type="compositionally biased region" description="Gly residues" evidence="2">
    <location>
        <begin position="282"/>
        <end position="314"/>
    </location>
</feature>
<feature type="compositionally biased region" description="Basic and acidic residues" evidence="2">
    <location>
        <begin position="645"/>
        <end position="654"/>
    </location>
</feature>
<proteinExistence type="predicted"/>
<evidence type="ECO:0000256" key="2">
    <source>
        <dbReference type="SAM" id="MobiDB-lite"/>
    </source>
</evidence>
<feature type="region of interest" description="Disordered" evidence="2">
    <location>
        <begin position="208"/>
        <end position="233"/>
    </location>
</feature>
<feature type="region of interest" description="Disordered" evidence="2">
    <location>
        <begin position="1172"/>
        <end position="1265"/>
    </location>
</feature>
<dbReference type="GO" id="GO:0031146">
    <property type="term" value="P:SCF-dependent proteasomal ubiquitin-dependent protein catabolic process"/>
    <property type="evidence" value="ECO:0007669"/>
    <property type="project" value="TreeGrafter"/>
</dbReference>
<feature type="compositionally biased region" description="Gly residues" evidence="2">
    <location>
        <begin position="541"/>
        <end position="558"/>
    </location>
</feature>
<dbReference type="EMBL" id="JAEHOE010000035">
    <property type="protein sequence ID" value="KAG2493766.1"/>
    <property type="molecule type" value="Genomic_DNA"/>
</dbReference>
<sequence length="1440" mass="146161">MAGLLELPDLIETILSHMGWRDRMALGAASSRLAAAVRSHDARRHNGAYDPWLAQAKQHRALAEGSWRGALHAAAPRQLSAGPTGGGGRGDVSEAAAAQAPRGPCKPRGAAAEPPPPPAPGPAPPPLARRRRGPVVEYGGMFRPSEDSLAAVRMVLYDGHMTALAAGGPAADLVAVHHPPREPDQEPRLSITSLLDLPAFAGPAARRRLGARPAAAAEEPPAPPPPAPGRVLWLSPETPAAAHLSAAAWPLPLVARSPRPPPPLAPAAAGGAGEAASHASGQGQGQGQGQGPSQGQGQGLGSSGGGAPWPGAEGARGCGGGWVVALPAVPGAAEATKQAGGLLDKLKDLAVRQHVLYDMYGADVTPNGSSSGGAAGAVRLTYLDVSGHAPYDSPDSALSAGARRNAAGGPELYDNPAERLYGNPADRLYGNPAARLYGNASPAPSGAAAAAAAARPDPGPDAGGNPGSHLEWLIASGACGALRHLLARRTAAAGLRVLRRLGREDGCPRLMTLDLSGCPLAPPPGPAAASAAAAAAADATAGGGGSAADGGRSSGSGGHSRRHRRGGGGGGADGGAKGSAKGRGGEVESAESARAARLEAAVEAAEVAEALAWGREVAAAVGRLTSLRVLRLCDVDLRGFFAGLDTRHTPDRTARTGPPRSSGPRAGPGAGSAPSGPRAQGPRDARGPPSAPAAASDGSSSESPEDIMTPPPPAPPQAQSQPSPLQPAWLSVVGPTLGRLYELELDGSCGFIKADLAFVLATAPHLQRLSVARCRCLALGPALLPLAPAAPPPPVTSSSHSQPAAAGPGSSLRQLRLGWGFGPATVRQICTAAGAALTSLDLDVGASVGDADLAAVVAACPHLQRLRLALCPVTGVGIGTALASCTKIHVLHVINCVGPFVRQDLMGPLGWLPAEEGGAGAERHATTEEEGEAAGGERQARGRSGAGPRQRWAMSDLQLVGGPMQLYDEDVLSLLYGRSMHGSLGDTQFGKAAEECTVPSPDRGAVGSDGGEGGDTWRRRRLGRLQTLALAGLPYLSDALLRHLASYCQDVRHVRLEGCGYERQRLSTGGPSGAEARGLAGPRGPFTAGSLLRWLLRCGQLENLRLRHCCRLPADVAAVLSTGCLRLEALLLDTCDLPTCGLEAAPCVYGALAHVALARCREDAVRAGLGGGGGGGGGGAGGAEGGAEGGKGGGSGGVWWHPVERDVKLPLLRRHPRPAAAGLQRRGGRRPNATPAPSPRRPLPSAAAHASSVPDRAPKDRHEGYVPAAGEPLSVEVVAETPAFLAAIRGARSRAARAAAASVLRLLDKHAARSPHTSSEAFFLFAEDPAVGGAWGPGLRVWLMEGAGVVELDLLDHLKYSGHTSAEGSAGTAAFPTQAPAPLVGALRQALEWAIKESLGECPEVSLEWRSYHCAIGASFSSSIGVRTWPQVTFLRVSWD</sequence>
<dbReference type="SUPFAM" id="SSF52047">
    <property type="entry name" value="RNI-like"/>
    <property type="match status" value="1"/>
</dbReference>
<feature type="compositionally biased region" description="Low complexity" evidence="2">
    <location>
        <begin position="717"/>
        <end position="727"/>
    </location>
</feature>
<feature type="region of interest" description="Disordered" evidence="2">
    <location>
        <begin position="540"/>
        <end position="588"/>
    </location>
</feature>
<feature type="compositionally biased region" description="Low complexity" evidence="2">
    <location>
        <begin position="266"/>
        <end position="281"/>
    </location>
</feature>
<evidence type="ECO:0000313" key="4">
    <source>
        <dbReference type="Proteomes" id="UP000612055"/>
    </source>
</evidence>
<feature type="compositionally biased region" description="Gly residues" evidence="2">
    <location>
        <begin position="567"/>
        <end position="577"/>
    </location>
</feature>
<feature type="compositionally biased region" description="Low complexity" evidence="2">
    <location>
        <begin position="692"/>
        <end position="702"/>
    </location>
</feature>
<dbReference type="PANTHER" id="PTHR13318">
    <property type="entry name" value="PARTNER OF PAIRED, ISOFORM B-RELATED"/>
    <property type="match status" value="1"/>
</dbReference>
<comment type="caution">
    <text evidence="3">The sequence shown here is derived from an EMBL/GenBank/DDBJ whole genome shotgun (WGS) entry which is preliminary data.</text>
</comment>
<feature type="region of interest" description="Disordered" evidence="2">
    <location>
        <begin position="645"/>
        <end position="727"/>
    </location>
</feature>
<gene>
    <name evidence="3" type="ORF">HYH03_007987</name>
</gene>
<keyword evidence="4" id="KW-1185">Reference proteome</keyword>
<organism evidence="3 4">
    <name type="scientific">Edaphochlamys debaryana</name>
    <dbReference type="NCBI Taxonomy" id="47281"/>
    <lineage>
        <taxon>Eukaryota</taxon>
        <taxon>Viridiplantae</taxon>
        <taxon>Chlorophyta</taxon>
        <taxon>core chlorophytes</taxon>
        <taxon>Chlorophyceae</taxon>
        <taxon>CS clade</taxon>
        <taxon>Chlamydomonadales</taxon>
        <taxon>Chlamydomonadales incertae sedis</taxon>
        <taxon>Edaphochlamys</taxon>
    </lineage>
</organism>
<feature type="region of interest" description="Disordered" evidence="2">
    <location>
        <begin position="77"/>
        <end position="131"/>
    </location>
</feature>
<feature type="compositionally biased region" description="Low complexity" evidence="2">
    <location>
        <begin position="1218"/>
        <end position="1233"/>
    </location>
</feature>
<reference evidence="3" key="1">
    <citation type="journal article" date="2020" name="bioRxiv">
        <title>Comparative genomics of Chlamydomonas.</title>
        <authorList>
            <person name="Craig R.J."/>
            <person name="Hasan A.R."/>
            <person name="Ness R.W."/>
            <person name="Keightley P.D."/>
        </authorList>
    </citation>
    <scope>NUCLEOTIDE SEQUENCE</scope>
    <source>
        <strain evidence="3">CCAP 11/70</strain>
    </source>
</reference>
<dbReference type="GO" id="GO:0019005">
    <property type="term" value="C:SCF ubiquitin ligase complex"/>
    <property type="evidence" value="ECO:0007669"/>
    <property type="project" value="TreeGrafter"/>
</dbReference>
<accession>A0A836BYF8</accession>
<dbReference type="SMART" id="SM00367">
    <property type="entry name" value="LRR_CC"/>
    <property type="match status" value="4"/>
</dbReference>
<dbReference type="OrthoDB" id="551117at2759"/>
<feature type="compositionally biased region" description="Low complexity" evidence="2">
    <location>
        <begin position="655"/>
        <end position="680"/>
    </location>
</feature>
<evidence type="ECO:0000313" key="3">
    <source>
        <dbReference type="EMBL" id="KAG2493766.1"/>
    </source>
</evidence>
<feature type="region of interest" description="Disordered" evidence="2">
    <location>
        <begin position="790"/>
        <end position="810"/>
    </location>
</feature>
<evidence type="ECO:0000256" key="1">
    <source>
        <dbReference type="ARBA" id="ARBA00004430"/>
    </source>
</evidence>
<evidence type="ECO:0008006" key="5">
    <source>
        <dbReference type="Google" id="ProtNLM"/>
    </source>
</evidence>
<feature type="region of interest" description="Disordered" evidence="2">
    <location>
        <begin position="916"/>
        <end position="949"/>
    </location>
</feature>
<dbReference type="Gene3D" id="3.80.10.10">
    <property type="entry name" value="Ribonuclease Inhibitor"/>
    <property type="match status" value="2"/>
</dbReference>
<feature type="compositionally biased region" description="Gly residues" evidence="2">
    <location>
        <begin position="1172"/>
        <end position="1197"/>
    </location>
</feature>
<dbReference type="Proteomes" id="UP000612055">
    <property type="component" value="Unassembled WGS sequence"/>
</dbReference>
<protein>
    <recommendedName>
        <fullName evidence="5">F-box domain-containing protein</fullName>
    </recommendedName>
</protein>
<dbReference type="InterPro" id="IPR006553">
    <property type="entry name" value="Leu-rich_rpt_Cys-con_subtyp"/>
</dbReference>